<dbReference type="SUPFAM" id="SSF51306">
    <property type="entry name" value="LexA/Signal peptidase"/>
    <property type="match status" value="1"/>
</dbReference>
<dbReference type="InterPro" id="IPR019756">
    <property type="entry name" value="Pept_S26A_signal_pept_1_Ser-AS"/>
</dbReference>
<keyword evidence="6 8" id="KW-0378">Hydrolase</keyword>
<keyword evidence="12" id="KW-1185">Reference proteome</keyword>
<dbReference type="NCBIfam" id="TIGR02227">
    <property type="entry name" value="sigpep_I_bact"/>
    <property type="match status" value="1"/>
</dbReference>
<dbReference type="InterPro" id="IPR019758">
    <property type="entry name" value="Pept_S26A_signal_pept_1_CS"/>
</dbReference>
<keyword evidence="8" id="KW-0812">Transmembrane</keyword>
<evidence type="ECO:0000256" key="8">
    <source>
        <dbReference type="RuleBase" id="RU003993"/>
    </source>
</evidence>
<dbReference type="OrthoDB" id="9815782at2"/>
<evidence type="ECO:0000313" key="11">
    <source>
        <dbReference type="EMBL" id="EAS48608.1"/>
    </source>
</evidence>
<evidence type="ECO:0000256" key="9">
    <source>
        <dbReference type="RuleBase" id="RU362042"/>
    </source>
</evidence>
<dbReference type="BioCyc" id="AURANTIMONAS:SI859A1_01092-MONOMER"/>
<sequence>MVEKAERRESGGIGETLKVIVQALLLALVIRTFLFQPFSIPSGSMMPTLLVGDYLFVSKWSYGFSQYSMPLSPPLFDGRVMASQPDRGDVVVFRKPREEDVDYIKRLVGLPGDRIQVIDGVLTINGKPVEREKVEDFVAEDGTPVPRYRETLPNGVSYMTLDLSPNSAGDNTREFVVPEGHYFMMGDNRDNSLDSRFDVGYVPFENLVGKAQVIFFSVEGDVSPLEIWKWPTDLRPGRILTWLG</sequence>
<organism evidence="11 12">
    <name type="scientific">Aurantimonas manganoxydans (strain ATCC BAA-1229 / DSM 21871 / SI85-9A1)</name>
    <dbReference type="NCBI Taxonomy" id="287752"/>
    <lineage>
        <taxon>Bacteria</taxon>
        <taxon>Pseudomonadati</taxon>
        <taxon>Pseudomonadota</taxon>
        <taxon>Alphaproteobacteria</taxon>
        <taxon>Hyphomicrobiales</taxon>
        <taxon>Aurantimonadaceae</taxon>
        <taxon>Aurantimonas</taxon>
    </lineage>
</organism>
<evidence type="ECO:0000256" key="2">
    <source>
        <dbReference type="ARBA" id="ARBA00009370"/>
    </source>
</evidence>
<comment type="catalytic activity">
    <reaction evidence="1 8">
        <text>Cleavage of hydrophobic, N-terminal signal or leader sequences from secreted and periplasmic proteins.</text>
        <dbReference type="EC" id="3.4.21.89"/>
    </reaction>
</comment>
<keyword evidence="5 8" id="KW-0645">Protease</keyword>
<evidence type="ECO:0000256" key="1">
    <source>
        <dbReference type="ARBA" id="ARBA00000677"/>
    </source>
</evidence>
<gene>
    <name evidence="11" type="ORF">SI859A1_01092</name>
</gene>
<evidence type="ECO:0000256" key="4">
    <source>
        <dbReference type="ARBA" id="ARBA00019232"/>
    </source>
</evidence>
<dbReference type="InterPro" id="IPR019757">
    <property type="entry name" value="Pept_S26A_signal_pept_1_Lys-AS"/>
</dbReference>
<dbReference type="Gene3D" id="2.10.109.10">
    <property type="entry name" value="Umud Fragment, subunit A"/>
    <property type="match status" value="1"/>
</dbReference>
<keyword evidence="8" id="KW-0472">Membrane</keyword>
<comment type="caution">
    <text evidence="11">The sequence shown here is derived from an EMBL/GenBank/DDBJ whole genome shotgun (WGS) entry which is preliminary data.</text>
</comment>
<protein>
    <recommendedName>
        <fullName evidence="4 8">Signal peptidase I</fullName>
        <ecNumber evidence="3 8">3.4.21.89</ecNumber>
    </recommendedName>
</protein>
<dbReference type="RefSeq" id="WP_009208954.1">
    <property type="nucleotide sequence ID" value="NZ_BBWP01000022.1"/>
</dbReference>
<keyword evidence="8" id="KW-1133">Transmembrane helix</keyword>
<dbReference type="GO" id="GO:0004252">
    <property type="term" value="F:serine-type endopeptidase activity"/>
    <property type="evidence" value="ECO:0007669"/>
    <property type="project" value="InterPro"/>
</dbReference>
<dbReference type="PRINTS" id="PR00727">
    <property type="entry name" value="LEADERPTASE"/>
</dbReference>
<dbReference type="GO" id="GO:0006465">
    <property type="term" value="P:signal peptide processing"/>
    <property type="evidence" value="ECO:0007669"/>
    <property type="project" value="InterPro"/>
</dbReference>
<proteinExistence type="inferred from homology"/>
<dbReference type="MEROPS" id="S26.001"/>
<dbReference type="PANTHER" id="PTHR43390">
    <property type="entry name" value="SIGNAL PEPTIDASE I"/>
    <property type="match status" value="1"/>
</dbReference>
<dbReference type="PROSITE" id="PS00761">
    <property type="entry name" value="SPASE_I_3"/>
    <property type="match status" value="1"/>
</dbReference>
<dbReference type="EMBL" id="AAPJ01000008">
    <property type="protein sequence ID" value="EAS48608.1"/>
    <property type="molecule type" value="Genomic_DNA"/>
</dbReference>
<feature type="active site" evidence="7">
    <location>
        <position position="105"/>
    </location>
</feature>
<dbReference type="PROSITE" id="PS00760">
    <property type="entry name" value="SPASE_I_2"/>
    <property type="match status" value="1"/>
</dbReference>
<comment type="subcellular location">
    <subcellularLocation>
        <location evidence="9">Membrane</location>
        <topology evidence="9">Single-pass type II membrane protein</topology>
    </subcellularLocation>
</comment>
<reference evidence="11 12" key="1">
    <citation type="journal article" date="2008" name="Appl. Environ. Microbiol.">
        <title>Genomic insights into Mn(II) oxidation by the marine alphaproteobacterium Aurantimonas sp. strain SI85-9A1.</title>
        <authorList>
            <person name="Dick G.J."/>
            <person name="Podell S."/>
            <person name="Johnson H.A."/>
            <person name="Rivera-Espinoza Y."/>
            <person name="Bernier-Latmani R."/>
            <person name="McCarthy J.K."/>
            <person name="Torpey J.W."/>
            <person name="Clement B.G."/>
            <person name="Gaasterland T."/>
            <person name="Tebo B.M."/>
        </authorList>
    </citation>
    <scope>NUCLEOTIDE SEQUENCE [LARGE SCALE GENOMIC DNA]</scope>
    <source>
        <strain evidence="11 12">SI85-9A1</strain>
    </source>
</reference>
<dbReference type="InterPro" id="IPR019533">
    <property type="entry name" value="Peptidase_S26"/>
</dbReference>
<evidence type="ECO:0000256" key="5">
    <source>
        <dbReference type="ARBA" id="ARBA00022670"/>
    </source>
</evidence>
<dbReference type="GO" id="GO:0009003">
    <property type="term" value="F:signal peptidase activity"/>
    <property type="evidence" value="ECO:0007669"/>
    <property type="project" value="UniProtKB-EC"/>
</dbReference>
<feature type="transmembrane region" description="Helical" evidence="8">
    <location>
        <begin position="20"/>
        <end position="40"/>
    </location>
</feature>
<dbReference type="CDD" id="cd06530">
    <property type="entry name" value="S26_SPase_I"/>
    <property type="match status" value="1"/>
</dbReference>
<evidence type="ECO:0000256" key="6">
    <source>
        <dbReference type="ARBA" id="ARBA00022801"/>
    </source>
</evidence>
<dbReference type="GO" id="GO:0016020">
    <property type="term" value="C:membrane"/>
    <property type="evidence" value="ECO:0007669"/>
    <property type="project" value="UniProtKB-SubCell"/>
</dbReference>
<dbReference type="HOGENOM" id="CLU_028723_1_2_5"/>
<dbReference type="InterPro" id="IPR036286">
    <property type="entry name" value="LexA/Signal_pep-like_sf"/>
</dbReference>
<evidence type="ECO:0000259" key="10">
    <source>
        <dbReference type="Pfam" id="PF10502"/>
    </source>
</evidence>
<dbReference type="Pfam" id="PF10502">
    <property type="entry name" value="Peptidase_S26"/>
    <property type="match status" value="1"/>
</dbReference>
<dbReference type="InterPro" id="IPR000223">
    <property type="entry name" value="Pept_S26A_signal_pept_1"/>
</dbReference>
<dbReference type="EC" id="3.4.21.89" evidence="3 8"/>
<accession>Q1YEI3</accession>
<dbReference type="Proteomes" id="UP000000321">
    <property type="component" value="Unassembled WGS sequence"/>
</dbReference>
<evidence type="ECO:0000256" key="3">
    <source>
        <dbReference type="ARBA" id="ARBA00013208"/>
    </source>
</evidence>
<comment type="similarity">
    <text evidence="2 9">Belongs to the peptidase S26 family.</text>
</comment>
<dbReference type="AlphaFoldDB" id="Q1YEI3"/>
<feature type="active site" evidence="7">
    <location>
        <position position="44"/>
    </location>
</feature>
<name>Q1YEI3_AURMS</name>
<dbReference type="PROSITE" id="PS00501">
    <property type="entry name" value="SPASE_I_1"/>
    <property type="match status" value="1"/>
</dbReference>
<evidence type="ECO:0000256" key="7">
    <source>
        <dbReference type="PIRSR" id="PIRSR600223-1"/>
    </source>
</evidence>
<evidence type="ECO:0000313" key="12">
    <source>
        <dbReference type="Proteomes" id="UP000000321"/>
    </source>
</evidence>
<dbReference type="PANTHER" id="PTHR43390:SF1">
    <property type="entry name" value="CHLOROPLAST PROCESSING PEPTIDASE"/>
    <property type="match status" value="1"/>
</dbReference>
<feature type="domain" description="Peptidase S26" evidence="10">
    <location>
        <begin position="15"/>
        <end position="216"/>
    </location>
</feature>